<dbReference type="InterPro" id="IPR050109">
    <property type="entry name" value="HTH-type_TetR-like_transc_reg"/>
</dbReference>
<evidence type="ECO:0000313" key="6">
    <source>
        <dbReference type="EMBL" id="MBB3731736.1"/>
    </source>
</evidence>
<sequence length="192" mass="21220">MMMAPNAQRRSEKSHQAILAAAMDLSAERGYGNVTVEAIAARAGVSKKTIYRWWPTKGAVILEALGELAQTATVFPDTGDLVADLRTQTAAVLDFLASPRTGSAYLGLIAETQHDEALARDLVEQLIKPRVAVAMDRLRSAQRQGQLSPEADLELIVELLYGPIYYRRLLHLGPHTDDRLHALIDHVLSQWR</sequence>
<dbReference type="InterPro" id="IPR009057">
    <property type="entry name" value="Homeodomain-like_sf"/>
</dbReference>
<feature type="domain" description="HTH tetR-type" evidence="5">
    <location>
        <begin position="12"/>
        <end position="72"/>
    </location>
</feature>
<keyword evidence="2 4" id="KW-0238">DNA-binding</keyword>
<dbReference type="Proteomes" id="UP000579945">
    <property type="component" value="Unassembled WGS sequence"/>
</dbReference>
<name>A0A7W5YBT9_9ACTN</name>
<keyword evidence="3" id="KW-0804">Transcription</keyword>
<accession>A0A7W5YBT9</accession>
<dbReference type="PANTHER" id="PTHR30055:SF148">
    <property type="entry name" value="TETR-FAMILY TRANSCRIPTIONAL REGULATOR"/>
    <property type="match status" value="1"/>
</dbReference>
<comment type="caution">
    <text evidence="6">The sequence shown here is derived from an EMBL/GenBank/DDBJ whole genome shotgun (WGS) entry which is preliminary data.</text>
</comment>
<evidence type="ECO:0000313" key="7">
    <source>
        <dbReference type="Proteomes" id="UP000579945"/>
    </source>
</evidence>
<dbReference type="InterPro" id="IPR036271">
    <property type="entry name" value="Tet_transcr_reg_TetR-rel_C_sf"/>
</dbReference>
<proteinExistence type="predicted"/>
<feature type="DNA-binding region" description="H-T-H motif" evidence="4">
    <location>
        <begin position="35"/>
        <end position="54"/>
    </location>
</feature>
<dbReference type="InterPro" id="IPR011075">
    <property type="entry name" value="TetR_C"/>
</dbReference>
<dbReference type="SUPFAM" id="SSF46689">
    <property type="entry name" value="Homeodomain-like"/>
    <property type="match status" value="1"/>
</dbReference>
<evidence type="ECO:0000256" key="2">
    <source>
        <dbReference type="ARBA" id="ARBA00023125"/>
    </source>
</evidence>
<dbReference type="PRINTS" id="PR00455">
    <property type="entry name" value="HTHTETR"/>
</dbReference>
<dbReference type="Gene3D" id="1.10.10.60">
    <property type="entry name" value="Homeodomain-like"/>
    <property type="match status" value="1"/>
</dbReference>
<dbReference type="GO" id="GO:0003700">
    <property type="term" value="F:DNA-binding transcription factor activity"/>
    <property type="evidence" value="ECO:0007669"/>
    <property type="project" value="TreeGrafter"/>
</dbReference>
<dbReference type="AlphaFoldDB" id="A0A7W5YBT9"/>
<dbReference type="Pfam" id="PF16859">
    <property type="entry name" value="TetR_C_11"/>
    <property type="match status" value="1"/>
</dbReference>
<gene>
    <name evidence="6" type="ORF">FHR33_007596</name>
</gene>
<dbReference type="PANTHER" id="PTHR30055">
    <property type="entry name" value="HTH-TYPE TRANSCRIPTIONAL REGULATOR RUTR"/>
    <property type="match status" value="1"/>
</dbReference>
<dbReference type="Gene3D" id="1.10.357.10">
    <property type="entry name" value="Tetracycline Repressor, domain 2"/>
    <property type="match status" value="1"/>
</dbReference>
<protein>
    <submittedName>
        <fullName evidence="6">AcrR family transcriptional regulator</fullName>
    </submittedName>
</protein>
<reference evidence="6 7" key="1">
    <citation type="submission" date="2020-08" db="EMBL/GenBank/DDBJ databases">
        <title>Sequencing the genomes of 1000 actinobacteria strains.</title>
        <authorList>
            <person name="Klenk H.-P."/>
        </authorList>
    </citation>
    <scope>NUCLEOTIDE SEQUENCE [LARGE SCALE GENOMIC DNA]</scope>
    <source>
        <strain evidence="6 7">DSM 44320</strain>
    </source>
</reference>
<dbReference type="SUPFAM" id="SSF48498">
    <property type="entry name" value="Tetracyclin repressor-like, C-terminal domain"/>
    <property type="match status" value="1"/>
</dbReference>
<organism evidence="6 7">
    <name type="scientific">Nonomuraea dietziae</name>
    <dbReference type="NCBI Taxonomy" id="65515"/>
    <lineage>
        <taxon>Bacteria</taxon>
        <taxon>Bacillati</taxon>
        <taxon>Actinomycetota</taxon>
        <taxon>Actinomycetes</taxon>
        <taxon>Streptosporangiales</taxon>
        <taxon>Streptosporangiaceae</taxon>
        <taxon>Nonomuraea</taxon>
    </lineage>
</organism>
<keyword evidence="7" id="KW-1185">Reference proteome</keyword>
<dbReference type="Pfam" id="PF00440">
    <property type="entry name" value="TetR_N"/>
    <property type="match status" value="1"/>
</dbReference>
<dbReference type="GO" id="GO:0000976">
    <property type="term" value="F:transcription cis-regulatory region binding"/>
    <property type="evidence" value="ECO:0007669"/>
    <property type="project" value="TreeGrafter"/>
</dbReference>
<evidence type="ECO:0000256" key="4">
    <source>
        <dbReference type="PROSITE-ProRule" id="PRU00335"/>
    </source>
</evidence>
<evidence type="ECO:0000259" key="5">
    <source>
        <dbReference type="PROSITE" id="PS50977"/>
    </source>
</evidence>
<dbReference type="EMBL" id="JACIBV010000001">
    <property type="protein sequence ID" value="MBB3731736.1"/>
    <property type="molecule type" value="Genomic_DNA"/>
</dbReference>
<keyword evidence="1" id="KW-0805">Transcription regulation</keyword>
<evidence type="ECO:0000256" key="1">
    <source>
        <dbReference type="ARBA" id="ARBA00023015"/>
    </source>
</evidence>
<dbReference type="InterPro" id="IPR001647">
    <property type="entry name" value="HTH_TetR"/>
</dbReference>
<dbReference type="PROSITE" id="PS50977">
    <property type="entry name" value="HTH_TETR_2"/>
    <property type="match status" value="1"/>
</dbReference>
<evidence type="ECO:0000256" key="3">
    <source>
        <dbReference type="ARBA" id="ARBA00023163"/>
    </source>
</evidence>